<dbReference type="SUPFAM" id="SSF51445">
    <property type="entry name" value="(Trans)glycosidases"/>
    <property type="match status" value="1"/>
</dbReference>
<dbReference type="Proteomes" id="UP000774750">
    <property type="component" value="Unassembled WGS sequence"/>
</dbReference>
<organism evidence="3 4">
    <name type="scientific">Merdimmobilis hominis</name>
    <dbReference type="NCBI Taxonomy" id="2897707"/>
    <lineage>
        <taxon>Bacteria</taxon>
        <taxon>Bacillati</taxon>
        <taxon>Bacillota</taxon>
        <taxon>Clostridia</taxon>
        <taxon>Eubacteriales</taxon>
        <taxon>Oscillospiraceae</taxon>
        <taxon>Merdimmobilis</taxon>
    </lineage>
</organism>
<feature type="domain" description="SH3b" evidence="1">
    <location>
        <begin position="435"/>
        <end position="498"/>
    </location>
</feature>
<dbReference type="RefSeq" id="WP_204447742.1">
    <property type="nucleotide sequence ID" value="NZ_JACJKY010000021.1"/>
</dbReference>
<dbReference type="Pfam" id="PF08239">
    <property type="entry name" value="SH3_3"/>
    <property type="match status" value="2"/>
</dbReference>
<dbReference type="InterPro" id="IPR003646">
    <property type="entry name" value="SH3-like_bac-type"/>
</dbReference>
<dbReference type="InterPro" id="IPR029070">
    <property type="entry name" value="Chitinase_insertion_sf"/>
</dbReference>
<name>A0A938X812_9FIRM</name>
<dbReference type="SMART" id="SM00636">
    <property type="entry name" value="Glyco_18"/>
    <property type="match status" value="1"/>
</dbReference>
<feature type="domain" description="SH3b" evidence="1">
    <location>
        <begin position="505"/>
        <end position="569"/>
    </location>
</feature>
<comment type="caution">
    <text evidence="3">The sequence shown here is derived from an EMBL/GenBank/DDBJ whole genome shotgun (WGS) entry which is preliminary data.</text>
</comment>
<dbReference type="InterPro" id="IPR011583">
    <property type="entry name" value="Chitinase_II/V-like_cat"/>
</dbReference>
<dbReference type="PROSITE" id="PS51910">
    <property type="entry name" value="GH18_2"/>
    <property type="match status" value="1"/>
</dbReference>
<keyword evidence="4" id="KW-1185">Reference proteome</keyword>
<dbReference type="EMBL" id="JACJKY010000021">
    <property type="protein sequence ID" value="MBM6921623.1"/>
    <property type="molecule type" value="Genomic_DNA"/>
</dbReference>
<dbReference type="SMART" id="SM00287">
    <property type="entry name" value="SH3b"/>
    <property type="match status" value="2"/>
</dbReference>
<dbReference type="GO" id="GO:0008061">
    <property type="term" value="F:chitin binding"/>
    <property type="evidence" value="ECO:0007669"/>
    <property type="project" value="InterPro"/>
</dbReference>
<reference evidence="3" key="2">
    <citation type="journal article" date="2021" name="Sci. Rep.">
        <title>The distribution of antibiotic resistance genes in chicken gut microbiota commensals.</title>
        <authorList>
            <person name="Juricova H."/>
            <person name="Matiasovicova J."/>
            <person name="Kubasova T."/>
            <person name="Cejkova D."/>
            <person name="Rychlik I."/>
        </authorList>
    </citation>
    <scope>NUCLEOTIDE SEQUENCE</scope>
    <source>
        <strain evidence="3">An559</strain>
    </source>
</reference>
<dbReference type="InterPro" id="IPR036028">
    <property type="entry name" value="SH3-like_dom_sf"/>
</dbReference>
<sequence>MYRYEIIENSSRSYDLHLYFDKTDAEFAREFLSPGKHDSKQRRNFFLSIQEKAAGLPIKSVKIFVAGVLVATMSMQAISAAAAQADGFTPRFLNEQQQFSSLQTRFHMTYLYGGTVSQQIEQIKQVGSFQTVSPSYFDLNTSGSLVTVNIDRSFIDAMHAMGIKVVPMLSNHWNRTAGEKALSDPEALAQSVADAIVKNNLDGVNVDIENVTHLHRNAYTEFVRLLRQKLPAEKEVSVAVAANPNGWTTGWHGSYDYAALAKYADYLMIMAYDESWEGSSAGPVASYSFVKRSIEYALEHTTADKLVVGVPFYGRMWSSDGTFSGNGLNLTMVETLVKQYNGTITYDTSARSPKAQFTVNAGDPLLSVSGKKLTPGSYTVWFEDETSIYEKTRLIHQYDLKGMGSWSLTQATDGIRSKLTEWLTQSNLHPTPQSPLLGTVTASSLRVRKEATTDSETIAYYQKGDSVTVIGTSGSFYQIKMANGQIGYVSAAYVTISENQPAPAEKTGYSTGDRVRIRALASTSSSILTHVNRGDSFTVHGESQNGWYAVTLKDGTKGYISADYVLFTAPSTPATKTGYSTGDRVRIRSLASTSSSILTHVN</sequence>
<dbReference type="Gene3D" id="3.20.20.80">
    <property type="entry name" value="Glycosidases"/>
    <property type="match status" value="1"/>
</dbReference>
<protein>
    <submittedName>
        <fullName evidence="3">SH3 domain-containing protein</fullName>
    </submittedName>
</protein>
<feature type="non-terminal residue" evidence="3">
    <location>
        <position position="602"/>
    </location>
</feature>
<accession>A0A938X812</accession>
<evidence type="ECO:0000313" key="3">
    <source>
        <dbReference type="EMBL" id="MBM6921623.1"/>
    </source>
</evidence>
<dbReference type="Pfam" id="PF00704">
    <property type="entry name" value="Glyco_hydro_18"/>
    <property type="match status" value="1"/>
</dbReference>
<dbReference type="InterPro" id="IPR001223">
    <property type="entry name" value="Glyco_hydro18_cat"/>
</dbReference>
<dbReference type="GO" id="GO:0005975">
    <property type="term" value="P:carbohydrate metabolic process"/>
    <property type="evidence" value="ECO:0007669"/>
    <property type="project" value="InterPro"/>
</dbReference>
<dbReference type="InterPro" id="IPR017853">
    <property type="entry name" value="GH"/>
</dbReference>
<dbReference type="PANTHER" id="PTHR46066">
    <property type="entry name" value="CHITINASE DOMAIN-CONTAINING PROTEIN 1 FAMILY MEMBER"/>
    <property type="match status" value="1"/>
</dbReference>
<feature type="domain" description="GH18" evidence="2">
    <location>
        <begin position="106"/>
        <end position="422"/>
    </location>
</feature>
<dbReference type="SUPFAM" id="SSF50044">
    <property type="entry name" value="SH3-domain"/>
    <property type="match status" value="1"/>
</dbReference>
<dbReference type="Gene3D" id="3.10.50.10">
    <property type="match status" value="1"/>
</dbReference>
<proteinExistence type="predicted"/>
<evidence type="ECO:0000313" key="4">
    <source>
        <dbReference type="Proteomes" id="UP000774750"/>
    </source>
</evidence>
<reference evidence="3" key="1">
    <citation type="submission" date="2020-08" db="EMBL/GenBank/DDBJ databases">
        <authorList>
            <person name="Cejkova D."/>
            <person name="Kubasova T."/>
            <person name="Jahodarova E."/>
            <person name="Rychlik I."/>
        </authorList>
    </citation>
    <scope>NUCLEOTIDE SEQUENCE</scope>
    <source>
        <strain evidence="3">An559</strain>
    </source>
</reference>
<dbReference type="AlphaFoldDB" id="A0A938X812"/>
<evidence type="ECO:0000259" key="2">
    <source>
        <dbReference type="PROSITE" id="PS51910"/>
    </source>
</evidence>
<dbReference type="PROSITE" id="PS51781">
    <property type="entry name" value="SH3B"/>
    <property type="match status" value="2"/>
</dbReference>
<dbReference type="Gene3D" id="2.30.30.40">
    <property type="entry name" value="SH3 Domains"/>
    <property type="match status" value="2"/>
</dbReference>
<gene>
    <name evidence="3" type="ORF">H6A12_10725</name>
</gene>
<dbReference type="PANTHER" id="PTHR46066:SF2">
    <property type="entry name" value="CHITINASE DOMAIN-CONTAINING PROTEIN 1"/>
    <property type="match status" value="1"/>
</dbReference>
<evidence type="ECO:0000259" key="1">
    <source>
        <dbReference type="PROSITE" id="PS51781"/>
    </source>
</evidence>